<organism evidence="1 2">
    <name type="scientific">Salix udensis</name>
    <dbReference type="NCBI Taxonomy" id="889485"/>
    <lineage>
        <taxon>Eukaryota</taxon>
        <taxon>Viridiplantae</taxon>
        <taxon>Streptophyta</taxon>
        <taxon>Embryophyta</taxon>
        <taxon>Tracheophyta</taxon>
        <taxon>Spermatophyta</taxon>
        <taxon>Magnoliopsida</taxon>
        <taxon>eudicotyledons</taxon>
        <taxon>Gunneridae</taxon>
        <taxon>Pentapetalae</taxon>
        <taxon>rosids</taxon>
        <taxon>fabids</taxon>
        <taxon>Malpighiales</taxon>
        <taxon>Salicaceae</taxon>
        <taxon>Saliceae</taxon>
        <taxon>Salix</taxon>
    </lineage>
</organism>
<dbReference type="EMBL" id="JAPFFJ010000013">
    <property type="protein sequence ID" value="KAJ6413582.1"/>
    <property type="molecule type" value="Genomic_DNA"/>
</dbReference>
<evidence type="ECO:0000313" key="2">
    <source>
        <dbReference type="Proteomes" id="UP001162972"/>
    </source>
</evidence>
<proteinExistence type="predicted"/>
<dbReference type="AlphaFoldDB" id="A0AAD6JYM9"/>
<name>A0AAD6JYM9_9ROSI</name>
<keyword evidence="2" id="KW-1185">Reference proteome</keyword>
<protein>
    <submittedName>
        <fullName evidence="1">Uncharacterized protein</fullName>
    </submittedName>
</protein>
<gene>
    <name evidence="1" type="ORF">OIU84_006389</name>
</gene>
<reference evidence="1 2" key="1">
    <citation type="journal article" date="2023" name="Int. J. Mol. Sci.">
        <title>De Novo Assembly and Annotation of 11 Diverse Shrub Willow (Salix) Genomes Reveals Novel Gene Organization in Sex-Linked Regions.</title>
        <authorList>
            <person name="Hyden B."/>
            <person name="Feng K."/>
            <person name="Yates T.B."/>
            <person name="Jawdy S."/>
            <person name="Cereghino C."/>
            <person name="Smart L.B."/>
            <person name="Muchero W."/>
        </authorList>
    </citation>
    <scope>NUCLEOTIDE SEQUENCE [LARGE SCALE GENOMIC DNA]</scope>
    <source>
        <tissue evidence="1">Shoot tip</tissue>
    </source>
</reference>
<accession>A0AAD6JYM9</accession>
<evidence type="ECO:0000313" key="1">
    <source>
        <dbReference type="EMBL" id="KAJ6413582.1"/>
    </source>
</evidence>
<dbReference type="Proteomes" id="UP001162972">
    <property type="component" value="Chromosome 5"/>
</dbReference>
<sequence>MTLIRSSLQHINNGGRVNQSQLAGNFEVHPQNLGPFSDACLRPGLCILDPYVEPVDCAPGNASFFPSKERWKSKETGLSHICPLQAKRNRPFNLMQPSRVALLEGDLRCLNFPGQNE</sequence>
<comment type="caution">
    <text evidence="1">The sequence shown here is derived from an EMBL/GenBank/DDBJ whole genome shotgun (WGS) entry which is preliminary data.</text>
</comment>